<feature type="transmembrane region" description="Helical" evidence="7">
    <location>
        <begin position="195"/>
        <end position="212"/>
    </location>
</feature>
<dbReference type="InterPro" id="IPR000515">
    <property type="entry name" value="MetI-like"/>
</dbReference>
<dbReference type="RefSeq" id="WP_193530472.1">
    <property type="nucleotide sequence ID" value="NZ_JADCJZ010000003.1"/>
</dbReference>
<comment type="similarity">
    <text evidence="7">Belongs to the binding-protein-dependent transport system permease family.</text>
</comment>
<evidence type="ECO:0000256" key="2">
    <source>
        <dbReference type="ARBA" id="ARBA00022448"/>
    </source>
</evidence>
<feature type="transmembrane region" description="Helical" evidence="7">
    <location>
        <begin position="245"/>
        <end position="266"/>
    </location>
</feature>
<feature type="transmembrane region" description="Helical" evidence="7">
    <location>
        <begin position="105"/>
        <end position="123"/>
    </location>
</feature>
<keyword evidence="4 7" id="KW-0812">Transmembrane</keyword>
<comment type="subcellular location">
    <subcellularLocation>
        <location evidence="1 7">Cell membrane</location>
        <topology evidence="1 7">Multi-pass membrane protein</topology>
    </subcellularLocation>
</comment>
<evidence type="ECO:0000313" key="9">
    <source>
        <dbReference type="EMBL" id="MBE5024850.1"/>
    </source>
</evidence>
<feature type="transmembrane region" description="Helical" evidence="7">
    <location>
        <begin position="12"/>
        <end position="37"/>
    </location>
</feature>
<dbReference type="EMBL" id="JADCJZ010000003">
    <property type="protein sequence ID" value="MBE5024850.1"/>
    <property type="molecule type" value="Genomic_DNA"/>
</dbReference>
<keyword evidence="3" id="KW-1003">Cell membrane</keyword>
<keyword evidence="5 7" id="KW-1133">Transmembrane helix</keyword>
<dbReference type="Proteomes" id="UP001194273">
    <property type="component" value="Unassembled WGS sequence"/>
</dbReference>
<dbReference type="PROSITE" id="PS50928">
    <property type="entry name" value="ABC_TM1"/>
    <property type="match status" value="1"/>
</dbReference>
<evidence type="ECO:0000256" key="5">
    <source>
        <dbReference type="ARBA" id="ARBA00022989"/>
    </source>
</evidence>
<dbReference type="SUPFAM" id="SSF161098">
    <property type="entry name" value="MetI-like"/>
    <property type="match status" value="1"/>
</dbReference>
<dbReference type="PANTHER" id="PTHR43744">
    <property type="entry name" value="ABC TRANSPORTER PERMEASE PROTEIN MG189-RELATED-RELATED"/>
    <property type="match status" value="1"/>
</dbReference>
<keyword evidence="10" id="KW-1185">Reference proteome</keyword>
<organism evidence="9 10">
    <name type="scientific">Thermophilibacter gallinarum</name>
    <dbReference type="NCBI Taxonomy" id="2779357"/>
    <lineage>
        <taxon>Bacteria</taxon>
        <taxon>Bacillati</taxon>
        <taxon>Actinomycetota</taxon>
        <taxon>Coriobacteriia</taxon>
        <taxon>Coriobacteriales</taxon>
        <taxon>Atopobiaceae</taxon>
        <taxon>Thermophilibacter</taxon>
    </lineage>
</organism>
<dbReference type="Gene3D" id="1.10.3720.10">
    <property type="entry name" value="MetI-like"/>
    <property type="match status" value="1"/>
</dbReference>
<evidence type="ECO:0000256" key="4">
    <source>
        <dbReference type="ARBA" id="ARBA00022692"/>
    </source>
</evidence>
<feature type="transmembrane region" description="Helical" evidence="7">
    <location>
        <begin position="143"/>
        <end position="162"/>
    </location>
</feature>
<dbReference type="InterPro" id="IPR035906">
    <property type="entry name" value="MetI-like_sf"/>
</dbReference>
<evidence type="ECO:0000259" key="8">
    <source>
        <dbReference type="PROSITE" id="PS50928"/>
    </source>
</evidence>
<feature type="transmembrane region" description="Helical" evidence="7">
    <location>
        <begin position="74"/>
        <end position="93"/>
    </location>
</feature>
<proteinExistence type="inferred from homology"/>
<comment type="caution">
    <text evidence="9">The sequence shown here is derived from an EMBL/GenBank/DDBJ whole genome shotgun (WGS) entry which is preliminary data.</text>
</comment>
<protein>
    <submittedName>
        <fullName evidence="9">Carbohydrate ABC transporter permease</fullName>
    </submittedName>
</protein>
<reference evidence="9 10" key="1">
    <citation type="submission" date="2020-10" db="EMBL/GenBank/DDBJ databases">
        <title>ChiBAC.</title>
        <authorList>
            <person name="Zenner C."/>
            <person name="Hitch T.C.A."/>
            <person name="Clavel T."/>
        </authorList>
    </citation>
    <scope>NUCLEOTIDE SEQUENCE [LARGE SCALE GENOMIC DNA]</scope>
    <source>
        <strain evidence="9 10">DSM 107455</strain>
    </source>
</reference>
<dbReference type="Pfam" id="PF00528">
    <property type="entry name" value="BPD_transp_1"/>
    <property type="match status" value="1"/>
</dbReference>
<sequence length="281" mass="30881">MNTKGIDVKRVLTRAFMYFVIVFVIVISAYPIIWVIMSAFKTNGEILGSPLALPSSVSFDVFADLFQNYNFPQYFLNSLLAAGVSTAVSLLIYAMSAYVLAKFRFPGRNLIFVLFTITLLVPAHSKTQPIFSLIMNLGLYDSIWGVTLVYVSVGMAMSIFILRSGFMAIPKSLDEAATIDGAGFFRTFWTINVPLAKSALTTAGILMFLGNWNEYYFASLLTVSDSQRTLPIALAFFTSEFSYNYTQLFAALAIVILPGVILYALAQEKVQASVAATGIKG</sequence>
<keyword evidence="2 7" id="KW-0813">Transport</keyword>
<accession>A0ABR9QUV9</accession>
<evidence type="ECO:0000256" key="7">
    <source>
        <dbReference type="RuleBase" id="RU363032"/>
    </source>
</evidence>
<dbReference type="CDD" id="cd06261">
    <property type="entry name" value="TM_PBP2"/>
    <property type="match status" value="1"/>
</dbReference>
<name>A0ABR9QUV9_9ACTN</name>
<dbReference type="PANTHER" id="PTHR43744:SF12">
    <property type="entry name" value="ABC TRANSPORTER PERMEASE PROTEIN MG189-RELATED"/>
    <property type="match status" value="1"/>
</dbReference>
<evidence type="ECO:0000256" key="6">
    <source>
        <dbReference type="ARBA" id="ARBA00023136"/>
    </source>
</evidence>
<keyword evidence="6 7" id="KW-0472">Membrane</keyword>
<evidence type="ECO:0000256" key="3">
    <source>
        <dbReference type="ARBA" id="ARBA00022475"/>
    </source>
</evidence>
<evidence type="ECO:0000313" key="10">
    <source>
        <dbReference type="Proteomes" id="UP001194273"/>
    </source>
</evidence>
<evidence type="ECO:0000256" key="1">
    <source>
        <dbReference type="ARBA" id="ARBA00004651"/>
    </source>
</evidence>
<gene>
    <name evidence="9" type="ORF">INF26_08345</name>
</gene>
<feature type="domain" description="ABC transmembrane type-1" evidence="8">
    <location>
        <begin position="75"/>
        <end position="266"/>
    </location>
</feature>